<dbReference type="GO" id="GO:0019867">
    <property type="term" value="C:outer membrane"/>
    <property type="evidence" value="ECO:0007669"/>
    <property type="project" value="InterPro"/>
</dbReference>
<sequence>MTAVSRSVNAKLCCKRPDVPPAGPSFMTRVCGFEHRRDGLLISPYGRLSASRSTLDMFTEEGGGVYNLTYDEQVVESLSGTLGLRFEHSRPMDWGNLTSRARLEYTHEFENSSEARIGYADRGTFPYAIDVEGYSRDELAIGLGFDAQLGELWTLGLDYRTAFGTDGDSRDQTVAVKLDVRF</sequence>
<protein>
    <submittedName>
        <fullName evidence="2">Autotransporter outer membrane beta-barrel domain-containing protein</fullName>
    </submittedName>
</protein>
<dbReference type="EMBL" id="QOKZ01000002">
    <property type="protein sequence ID" value="RMC36031.1"/>
    <property type="molecule type" value="Genomic_DNA"/>
</dbReference>
<proteinExistence type="predicted"/>
<keyword evidence="3" id="KW-1185">Reference proteome</keyword>
<evidence type="ECO:0000313" key="3">
    <source>
        <dbReference type="Proteomes" id="UP000273516"/>
    </source>
</evidence>
<dbReference type="AlphaFoldDB" id="A0A3M0MEG8"/>
<accession>A0A3M0MEG8</accession>
<evidence type="ECO:0000259" key="1">
    <source>
        <dbReference type="PROSITE" id="PS51208"/>
    </source>
</evidence>
<name>A0A3M0MEG8_9RHOB</name>
<dbReference type="OrthoDB" id="9804931at2"/>
<dbReference type="InterPro" id="IPR006315">
    <property type="entry name" value="OM_autotransptr_brl_dom"/>
</dbReference>
<dbReference type="InterPro" id="IPR005546">
    <property type="entry name" value="Autotransporte_beta"/>
</dbReference>
<evidence type="ECO:0000313" key="2">
    <source>
        <dbReference type="EMBL" id="RMC36031.1"/>
    </source>
</evidence>
<dbReference type="InterPro" id="IPR036709">
    <property type="entry name" value="Autotransporte_beta_dom_sf"/>
</dbReference>
<dbReference type="SUPFAM" id="SSF103515">
    <property type="entry name" value="Autotransporter"/>
    <property type="match status" value="1"/>
</dbReference>
<reference evidence="2 3" key="1">
    <citation type="submission" date="2018-07" db="EMBL/GenBank/DDBJ databases">
        <authorList>
            <person name="Zhang Y."/>
            <person name="Wang L."/>
            <person name="Ma S."/>
        </authorList>
    </citation>
    <scope>NUCLEOTIDE SEQUENCE [LARGE SCALE GENOMIC DNA]</scope>
    <source>
        <strain evidence="2 3">4-2</strain>
    </source>
</reference>
<dbReference type="Pfam" id="PF03797">
    <property type="entry name" value="Autotransporter"/>
    <property type="match status" value="1"/>
</dbReference>
<comment type="caution">
    <text evidence="2">The sequence shown here is derived from an EMBL/GenBank/DDBJ whole genome shotgun (WGS) entry which is preliminary data.</text>
</comment>
<dbReference type="Proteomes" id="UP000273516">
    <property type="component" value="Unassembled WGS sequence"/>
</dbReference>
<feature type="domain" description="Autotransporter" evidence="1">
    <location>
        <begin position="1"/>
        <end position="182"/>
    </location>
</feature>
<dbReference type="NCBIfam" id="TIGR01414">
    <property type="entry name" value="autotrans_barl"/>
    <property type="match status" value="1"/>
</dbReference>
<dbReference type="Gene3D" id="2.40.128.130">
    <property type="entry name" value="Autotransporter beta-domain"/>
    <property type="match status" value="1"/>
</dbReference>
<dbReference type="PROSITE" id="PS51208">
    <property type="entry name" value="AUTOTRANSPORTER"/>
    <property type="match status" value="1"/>
</dbReference>
<gene>
    <name evidence="2" type="ORF">C9E81_04760</name>
</gene>
<organism evidence="2 3">
    <name type="scientific">Paracoccus alkanivorans</name>
    <dbReference type="NCBI Taxonomy" id="2116655"/>
    <lineage>
        <taxon>Bacteria</taxon>
        <taxon>Pseudomonadati</taxon>
        <taxon>Pseudomonadota</taxon>
        <taxon>Alphaproteobacteria</taxon>
        <taxon>Rhodobacterales</taxon>
        <taxon>Paracoccaceae</taxon>
        <taxon>Paracoccus</taxon>
    </lineage>
</organism>